<name>A0A370FGR2_9BURK</name>
<evidence type="ECO:0008006" key="4">
    <source>
        <dbReference type="Google" id="ProtNLM"/>
    </source>
</evidence>
<evidence type="ECO:0000313" key="3">
    <source>
        <dbReference type="Proteomes" id="UP000255265"/>
    </source>
</evidence>
<feature type="transmembrane region" description="Helical" evidence="1">
    <location>
        <begin position="18"/>
        <end position="38"/>
    </location>
</feature>
<dbReference type="AlphaFoldDB" id="A0A370FGR2"/>
<dbReference type="RefSeq" id="WP_017758942.1">
    <property type="nucleotide sequence ID" value="NZ_QQAV01000003.1"/>
</dbReference>
<sequence>MHHAPAVSFPVGASRRAAALHGAVAGIGGLCALGWGFHFAAFDAATVAMILAAAAGVALAWDARRTTGRGVLHWTGAEWSMTDLRGLNPQAGGALAVVMDLGTLMLVRCVMTDGRTHWMWLDRDADPLRWRALRRAAFDGVPAEGRRSQGAPA</sequence>
<accession>A0A370FGR2</accession>
<protein>
    <recommendedName>
        <fullName evidence="4">Toxin CptA</fullName>
    </recommendedName>
</protein>
<dbReference type="Proteomes" id="UP000255265">
    <property type="component" value="Unassembled WGS sequence"/>
</dbReference>
<evidence type="ECO:0000313" key="2">
    <source>
        <dbReference type="EMBL" id="RDI25954.1"/>
    </source>
</evidence>
<proteinExistence type="predicted"/>
<organism evidence="2 3">
    <name type="scientific">Pseudacidovorax intermedius</name>
    <dbReference type="NCBI Taxonomy" id="433924"/>
    <lineage>
        <taxon>Bacteria</taxon>
        <taxon>Pseudomonadati</taxon>
        <taxon>Pseudomonadota</taxon>
        <taxon>Betaproteobacteria</taxon>
        <taxon>Burkholderiales</taxon>
        <taxon>Comamonadaceae</taxon>
        <taxon>Pseudacidovorax</taxon>
    </lineage>
</organism>
<dbReference type="OrthoDB" id="9157092at2"/>
<evidence type="ECO:0000256" key="1">
    <source>
        <dbReference type="SAM" id="Phobius"/>
    </source>
</evidence>
<keyword evidence="1" id="KW-0812">Transmembrane</keyword>
<keyword evidence="1" id="KW-0472">Membrane</keyword>
<gene>
    <name evidence="2" type="ORF">DFR41_103110</name>
</gene>
<reference evidence="2 3" key="1">
    <citation type="submission" date="2018-07" db="EMBL/GenBank/DDBJ databases">
        <title>Genomic Encyclopedia of Type Strains, Phase IV (KMG-IV): sequencing the most valuable type-strain genomes for metagenomic binning, comparative biology and taxonomic classification.</title>
        <authorList>
            <person name="Goeker M."/>
        </authorList>
    </citation>
    <scope>NUCLEOTIDE SEQUENCE [LARGE SCALE GENOMIC DNA]</scope>
    <source>
        <strain evidence="2 3">DSM 21352</strain>
    </source>
</reference>
<feature type="transmembrane region" description="Helical" evidence="1">
    <location>
        <begin position="44"/>
        <end position="61"/>
    </location>
</feature>
<dbReference type="EMBL" id="QQAV01000003">
    <property type="protein sequence ID" value="RDI25954.1"/>
    <property type="molecule type" value="Genomic_DNA"/>
</dbReference>
<keyword evidence="3" id="KW-1185">Reference proteome</keyword>
<keyword evidence="1" id="KW-1133">Transmembrane helix</keyword>
<comment type="caution">
    <text evidence="2">The sequence shown here is derived from an EMBL/GenBank/DDBJ whole genome shotgun (WGS) entry which is preliminary data.</text>
</comment>